<feature type="transmembrane region" description="Helical" evidence="9">
    <location>
        <begin position="7"/>
        <end position="25"/>
    </location>
</feature>
<organism evidence="10 11">
    <name type="scientific">Peptostreptococcus russellii</name>
    <dbReference type="NCBI Taxonomy" id="215200"/>
    <lineage>
        <taxon>Bacteria</taxon>
        <taxon>Bacillati</taxon>
        <taxon>Bacillota</taxon>
        <taxon>Clostridia</taxon>
        <taxon>Peptostreptococcales</taxon>
        <taxon>Peptostreptococcaceae</taxon>
        <taxon>Peptostreptococcus</taxon>
    </lineage>
</organism>
<evidence type="ECO:0000256" key="1">
    <source>
        <dbReference type="ARBA" id="ARBA00004651"/>
    </source>
</evidence>
<evidence type="ECO:0000313" key="10">
    <source>
        <dbReference type="EMBL" id="PSJ31174.1"/>
    </source>
</evidence>
<dbReference type="GO" id="GO:0005304">
    <property type="term" value="F:L-valine transmembrane transporter activity"/>
    <property type="evidence" value="ECO:0007669"/>
    <property type="project" value="TreeGrafter"/>
</dbReference>
<feature type="transmembrane region" description="Helical" evidence="9">
    <location>
        <begin position="115"/>
        <end position="133"/>
    </location>
</feature>
<accession>A0A2P7PZM3</accession>
<feature type="transmembrane region" description="Helical" evidence="9">
    <location>
        <begin position="77"/>
        <end position="95"/>
    </location>
</feature>
<dbReference type="GO" id="GO:0005886">
    <property type="term" value="C:plasma membrane"/>
    <property type="evidence" value="ECO:0007669"/>
    <property type="project" value="UniProtKB-SubCell"/>
</dbReference>
<gene>
    <name evidence="10" type="ORF">UF10_07240</name>
</gene>
<keyword evidence="6 9" id="KW-0029">Amino-acid transport</keyword>
<dbReference type="GO" id="GO:0015820">
    <property type="term" value="P:L-leucine transport"/>
    <property type="evidence" value="ECO:0007669"/>
    <property type="project" value="TreeGrafter"/>
</dbReference>
<comment type="function">
    <text evidence="9">Component of the transport system for branched-chain amino acids.</text>
</comment>
<sequence>MRVKDVFVVGFALFAMFFGAGNLIFPPYLGVVSGSKWWIAFLGFLFADAGLSLLVIISLTKFNGEMDALFNRVGKGFAAVMGSVIVICIGPLIAVPRTAATTYEVGILPTIGPGFNRIIFSIIFFAIVLALTIKPSKVVDIVGQFLTPVLLISLAILIIKGAVSPLGQMSDKVLIEGGLFSRGIKEGYQTLDSLGAFVFASIIIASLVDKGYKEEKIKIKATIMAGVVAAVGMLLVYGGLAYLGATVSSNYGADIDSTALLVAITYRLMGNTGKILLAIMIALACLTTAIGVTSSCGLFFSRLSKNKISYEKVVLTVCILSAIVSNFGVTQILSFALPILLVVYPGALTLVVLGLFNEKIKDDIVFRIAAATSLIFSFIVVVSGLLGNETIPNLVAKLPLANLGFEWVVPVVISIVIGFMLSKKDSKSSSDIEEPVKAVEID</sequence>
<dbReference type="NCBIfam" id="TIGR00796">
    <property type="entry name" value="livcs"/>
    <property type="match status" value="1"/>
</dbReference>
<feature type="transmembrane region" description="Helical" evidence="9">
    <location>
        <begin position="275"/>
        <end position="300"/>
    </location>
</feature>
<keyword evidence="7 9" id="KW-1133">Transmembrane helix</keyword>
<feature type="transmembrane region" description="Helical" evidence="9">
    <location>
        <begin position="398"/>
        <end position="421"/>
    </location>
</feature>
<comment type="similarity">
    <text evidence="2 9">Belongs to the branched chain amino acid transporter family.</text>
</comment>
<dbReference type="GO" id="GO:0015818">
    <property type="term" value="P:isoleucine transport"/>
    <property type="evidence" value="ECO:0007669"/>
    <property type="project" value="TreeGrafter"/>
</dbReference>
<comment type="caution">
    <text evidence="10">The sequence shown here is derived from an EMBL/GenBank/DDBJ whole genome shotgun (WGS) entry which is preliminary data.</text>
</comment>
<dbReference type="Pfam" id="PF05525">
    <property type="entry name" value="Branch_AA_trans"/>
    <property type="match status" value="1"/>
</dbReference>
<dbReference type="AlphaFoldDB" id="A0A2P7PZM3"/>
<dbReference type="PANTHER" id="PTHR30588:SF0">
    <property type="entry name" value="BRANCHED-CHAIN AMINO ACID PERMEASE BRNQ"/>
    <property type="match status" value="1"/>
</dbReference>
<feature type="transmembrane region" description="Helical" evidence="9">
    <location>
        <begin position="145"/>
        <end position="167"/>
    </location>
</feature>
<protein>
    <recommendedName>
        <fullName evidence="9">Branched-chain amino acid transport system carrier protein</fullName>
    </recommendedName>
</protein>
<evidence type="ECO:0000256" key="3">
    <source>
        <dbReference type="ARBA" id="ARBA00022448"/>
    </source>
</evidence>
<dbReference type="Proteomes" id="UP000241434">
    <property type="component" value="Unassembled WGS sequence"/>
</dbReference>
<feature type="transmembrane region" description="Helical" evidence="9">
    <location>
        <begin position="37"/>
        <end position="57"/>
    </location>
</feature>
<keyword evidence="4" id="KW-1003">Cell membrane</keyword>
<evidence type="ECO:0000256" key="4">
    <source>
        <dbReference type="ARBA" id="ARBA00022475"/>
    </source>
</evidence>
<evidence type="ECO:0000256" key="5">
    <source>
        <dbReference type="ARBA" id="ARBA00022692"/>
    </source>
</evidence>
<name>A0A2P7PZM3_9FIRM</name>
<dbReference type="GO" id="GO:0015190">
    <property type="term" value="F:L-leucine transmembrane transporter activity"/>
    <property type="evidence" value="ECO:0007669"/>
    <property type="project" value="TreeGrafter"/>
</dbReference>
<comment type="subcellular location">
    <subcellularLocation>
        <location evidence="1 9">Cell membrane</location>
        <topology evidence="1 9">Multi-pass membrane protein</topology>
    </subcellularLocation>
</comment>
<reference evidence="10" key="1">
    <citation type="thesis" date="2015" institute="Rutgers" country="The State University of New Jersey, 14 College Farm Rd., New Brunswick, NJ, USA">
        <title>Ammonia toxicity in bacteria and its implications for treatment of and resource recovery from highly nitrogenous organic wastes.</title>
        <authorList>
            <person name="Luther A.K."/>
        </authorList>
    </citation>
    <scope>NUCLEOTIDE SEQUENCE</scope>
    <source>
        <strain evidence="10">RT-10B</strain>
    </source>
</reference>
<dbReference type="EMBL" id="JYGE01000006">
    <property type="protein sequence ID" value="PSJ31174.1"/>
    <property type="molecule type" value="Genomic_DNA"/>
</dbReference>
<keyword evidence="3 9" id="KW-0813">Transport</keyword>
<evidence type="ECO:0000313" key="11">
    <source>
        <dbReference type="Proteomes" id="UP000241434"/>
    </source>
</evidence>
<feature type="transmembrane region" description="Helical" evidence="9">
    <location>
        <begin position="187"/>
        <end position="209"/>
    </location>
</feature>
<feature type="transmembrane region" description="Helical" evidence="9">
    <location>
        <begin position="364"/>
        <end position="386"/>
    </location>
</feature>
<dbReference type="PANTHER" id="PTHR30588">
    <property type="entry name" value="BRANCHED-CHAIN AMINO ACID TRANSPORT SYSTEM 2 CARRIER PROTEIN"/>
    <property type="match status" value="1"/>
</dbReference>
<keyword evidence="11" id="KW-1185">Reference proteome</keyword>
<evidence type="ECO:0000256" key="2">
    <source>
        <dbReference type="ARBA" id="ARBA00008540"/>
    </source>
</evidence>
<feature type="transmembrane region" description="Helical" evidence="9">
    <location>
        <begin position="312"/>
        <end position="329"/>
    </location>
</feature>
<evidence type="ECO:0000256" key="7">
    <source>
        <dbReference type="ARBA" id="ARBA00022989"/>
    </source>
</evidence>
<feature type="transmembrane region" description="Helical" evidence="9">
    <location>
        <begin position="221"/>
        <end position="243"/>
    </location>
</feature>
<proteinExistence type="inferred from homology"/>
<dbReference type="GO" id="GO:0015188">
    <property type="term" value="F:L-isoleucine transmembrane transporter activity"/>
    <property type="evidence" value="ECO:0007669"/>
    <property type="project" value="TreeGrafter"/>
</dbReference>
<dbReference type="InterPro" id="IPR004685">
    <property type="entry name" value="Brnchd-chn_aa_trnsp_Livcs"/>
</dbReference>
<evidence type="ECO:0000256" key="9">
    <source>
        <dbReference type="RuleBase" id="RU362122"/>
    </source>
</evidence>
<evidence type="ECO:0000256" key="6">
    <source>
        <dbReference type="ARBA" id="ARBA00022970"/>
    </source>
</evidence>
<keyword evidence="5 9" id="KW-0812">Transmembrane</keyword>
<keyword evidence="8 9" id="KW-0472">Membrane</keyword>
<feature type="transmembrane region" description="Helical" evidence="9">
    <location>
        <begin position="335"/>
        <end position="357"/>
    </location>
</feature>
<evidence type="ECO:0000256" key="8">
    <source>
        <dbReference type="ARBA" id="ARBA00023136"/>
    </source>
</evidence>